<keyword evidence="3" id="KW-1185">Reference proteome</keyword>
<organism evidence="2 3">
    <name type="scientific">Zalerion maritima</name>
    <dbReference type="NCBI Taxonomy" id="339359"/>
    <lineage>
        <taxon>Eukaryota</taxon>
        <taxon>Fungi</taxon>
        <taxon>Dikarya</taxon>
        <taxon>Ascomycota</taxon>
        <taxon>Pezizomycotina</taxon>
        <taxon>Sordariomycetes</taxon>
        <taxon>Lulworthiomycetidae</taxon>
        <taxon>Lulworthiales</taxon>
        <taxon>Lulworthiaceae</taxon>
        <taxon>Zalerion</taxon>
    </lineage>
</organism>
<evidence type="ECO:0000256" key="1">
    <source>
        <dbReference type="SAM" id="MobiDB-lite"/>
    </source>
</evidence>
<dbReference type="GO" id="GO:0006357">
    <property type="term" value="P:regulation of transcription by RNA polymerase II"/>
    <property type="evidence" value="ECO:0007669"/>
    <property type="project" value="InterPro"/>
</dbReference>
<feature type="region of interest" description="Disordered" evidence="1">
    <location>
        <begin position="211"/>
        <end position="243"/>
    </location>
</feature>
<name>A0AAD5WML6_9PEZI</name>
<proteinExistence type="predicted"/>
<comment type="caution">
    <text evidence="2">The sequence shown here is derived from an EMBL/GenBank/DDBJ whole genome shotgun (WGS) entry which is preliminary data.</text>
</comment>
<reference evidence="2" key="1">
    <citation type="submission" date="2022-07" db="EMBL/GenBank/DDBJ databases">
        <title>Draft genome sequence of Zalerion maritima ATCC 34329, a (micro)plastics degrading marine fungus.</title>
        <authorList>
            <person name="Paco A."/>
            <person name="Goncalves M.F.M."/>
            <person name="Rocha-Santos T.A.P."/>
            <person name="Alves A."/>
        </authorList>
    </citation>
    <scope>NUCLEOTIDE SEQUENCE</scope>
    <source>
        <strain evidence="2">ATCC 34329</strain>
    </source>
</reference>
<dbReference type="InterPro" id="IPR043198">
    <property type="entry name" value="Cyclin/Ssn8"/>
</dbReference>
<accession>A0AAD5WML6</accession>
<dbReference type="AlphaFoldDB" id="A0AAD5WML6"/>
<feature type="compositionally biased region" description="Low complexity" evidence="1">
    <location>
        <begin position="211"/>
        <end position="239"/>
    </location>
</feature>
<gene>
    <name evidence="2" type="ORF">MKZ38_000783</name>
</gene>
<evidence type="ECO:0000313" key="3">
    <source>
        <dbReference type="Proteomes" id="UP001201980"/>
    </source>
</evidence>
<dbReference type="InterPro" id="IPR036915">
    <property type="entry name" value="Cyclin-like_sf"/>
</dbReference>
<dbReference type="Proteomes" id="UP001201980">
    <property type="component" value="Unassembled WGS sequence"/>
</dbReference>
<dbReference type="Gene3D" id="1.10.472.10">
    <property type="entry name" value="Cyclin-like"/>
    <property type="match status" value="2"/>
</dbReference>
<sequence length="391" mass="41362">MANPHHPPTSLVLTNPLATPSQLHRRTAFSSIPQDLQDVIFHSLSKLAYSACLLLELPMSVAAQICVVLARYCLSRSSASSRGGGNELLEDEFAHLAAAAVYTVAKTGSHPVGANSVANAFAWLGCPAPATSASATKDGDGRAGGAGAVAGVDDPREYYLTDTDYLNFQTVVLGLEQKILSAVGYDTHVALPHGLAITYLQALDFLGLPSESSSPSSSSSPSPSPSTGTTAKEGTAAKTKTTRQDLSRNTIAYLNTSLLSPQLLYLTHSPSSLAAAAIYSAAKDLDVKMPECSWWEVFDVEREELGFLVVGMRSLEGWVREKVSEREEDGGLGAGISVARAGVLVVTRKDVEKCLERRGVAVSLVTGPPVGAMADEEMEMMRRMDEDMAGS</sequence>
<dbReference type="EMBL" id="JAKWBI020001188">
    <property type="protein sequence ID" value="KAJ2891166.1"/>
    <property type="molecule type" value="Genomic_DNA"/>
</dbReference>
<protein>
    <submittedName>
        <fullName evidence="2">Cyclin-L2</fullName>
    </submittedName>
</protein>
<dbReference type="SUPFAM" id="SSF47954">
    <property type="entry name" value="Cyclin-like"/>
    <property type="match status" value="2"/>
</dbReference>
<dbReference type="PANTHER" id="PTHR10026">
    <property type="entry name" value="CYCLIN"/>
    <property type="match status" value="1"/>
</dbReference>
<evidence type="ECO:0000313" key="2">
    <source>
        <dbReference type="EMBL" id="KAJ2891166.1"/>
    </source>
</evidence>
<dbReference type="GO" id="GO:0016538">
    <property type="term" value="F:cyclin-dependent protein serine/threonine kinase regulator activity"/>
    <property type="evidence" value="ECO:0007669"/>
    <property type="project" value="InterPro"/>
</dbReference>